<accession>X0Y9B8</accession>
<sequence length="239" mass="26216">FLEDIMVIRTCLVVKDDLKGNAKTVVFVMPVERIPTELRGDVTVIDFDLPSVSQLTNILEVVGDDNEVKIQAEDKVNVVEAARGLTAEGAENAYCKSLVEKKAFDYNCILDEKAAMLRAGALLEYIKYKVSFEDIFGNENLKQWILRTINSPYAKMIGVYGIPGCAKSEIGKAVANMVKRACLLAHLSRVRGKFQGEAEEKTQLLFNTMDAFGNPVVIFDELDKALAGSEASQVEGGTG</sequence>
<dbReference type="Pfam" id="PF00004">
    <property type="entry name" value="AAA"/>
    <property type="match status" value="1"/>
</dbReference>
<keyword evidence="3" id="KW-0934">Plastid</keyword>
<dbReference type="Gene3D" id="3.40.50.300">
    <property type="entry name" value="P-loop containing nucleotide triphosphate hydrolases"/>
    <property type="match status" value="1"/>
</dbReference>
<feature type="non-terminal residue" evidence="7">
    <location>
        <position position="239"/>
    </location>
</feature>
<dbReference type="GO" id="GO:0016887">
    <property type="term" value="F:ATP hydrolysis activity"/>
    <property type="evidence" value="ECO:0007669"/>
    <property type="project" value="InterPro"/>
</dbReference>
<feature type="domain" description="ATPase AAA-type core" evidence="6">
    <location>
        <begin position="159"/>
        <end position="229"/>
    </location>
</feature>
<comment type="caution">
    <text evidence="7">The sequence shown here is derived from an EMBL/GenBank/DDBJ whole genome shotgun (WGS) entry which is preliminary data.</text>
</comment>
<proteinExistence type="predicted"/>
<feature type="non-terminal residue" evidence="7">
    <location>
        <position position="1"/>
    </location>
</feature>
<keyword evidence="4" id="KW-0547">Nucleotide-binding</keyword>
<name>X0Y9B8_9ZZZZ</name>
<evidence type="ECO:0000313" key="7">
    <source>
        <dbReference type="EMBL" id="GAG45343.1"/>
    </source>
</evidence>
<evidence type="ECO:0000256" key="5">
    <source>
        <dbReference type="ARBA" id="ARBA00022840"/>
    </source>
</evidence>
<protein>
    <recommendedName>
        <fullName evidence="6">ATPase AAA-type core domain-containing protein</fullName>
    </recommendedName>
</protein>
<reference evidence="7" key="1">
    <citation type="journal article" date="2014" name="Front. Microbiol.">
        <title>High frequency of phylogenetically diverse reductive dehalogenase-homologous genes in deep subseafloor sedimentary metagenomes.</title>
        <authorList>
            <person name="Kawai M."/>
            <person name="Futagami T."/>
            <person name="Toyoda A."/>
            <person name="Takaki Y."/>
            <person name="Nishi S."/>
            <person name="Hori S."/>
            <person name="Arai W."/>
            <person name="Tsubouchi T."/>
            <person name="Morono Y."/>
            <person name="Uchiyama I."/>
            <person name="Ito T."/>
            <person name="Fujiyama A."/>
            <person name="Inagaki F."/>
            <person name="Takami H."/>
        </authorList>
    </citation>
    <scope>NUCLEOTIDE SEQUENCE</scope>
    <source>
        <strain evidence="7">Expedition CK06-06</strain>
    </source>
</reference>
<gene>
    <name evidence="7" type="ORF">S01H1_74869</name>
</gene>
<organism evidence="7">
    <name type="scientific">marine sediment metagenome</name>
    <dbReference type="NCBI Taxonomy" id="412755"/>
    <lineage>
        <taxon>unclassified sequences</taxon>
        <taxon>metagenomes</taxon>
        <taxon>ecological metagenomes</taxon>
    </lineage>
</organism>
<evidence type="ECO:0000256" key="1">
    <source>
        <dbReference type="ARBA" id="ARBA00004229"/>
    </source>
</evidence>
<dbReference type="InterPro" id="IPR003959">
    <property type="entry name" value="ATPase_AAA_core"/>
</dbReference>
<dbReference type="SUPFAM" id="SSF52540">
    <property type="entry name" value="P-loop containing nucleoside triphosphate hydrolases"/>
    <property type="match status" value="1"/>
</dbReference>
<dbReference type="GO" id="GO:0005524">
    <property type="term" value="F:ATP binding"/>
    <property type="evidence" value="ECO:0007669"/>
    <property type="project" value="UniProtKB-KW"/>
</dbReference>
<keyword evidence="5" id="KW-0067">ATP-binding</keyword>
<evidence type="ECO:0000259" key="6">
    <source>
        <dbReference type="Pfam" id="PF00004"/>
    </source>
</evidence>
<evidence type="ECO:0000256" key="2">
    <source>
        <dbReference type="ARBA" id="ARBA00022528"/>
    </source>
</evidence>
<evidence type="ECO:0000256" key="3">
    <source>
        <dbReference type="ARBA" id="ARBA00022640"/>
    </source>
</evidence>
<dbReference type="PANTHER" id="PTHR42960:SF1">
    <property type="entry name" value="YCF46 PROTEIN"/>
    <property type="match status" value="1"/>
</dbReference>
<dbReference type="PANTHER" id="PTHR42960">
    <property type="entry name" value="YCF46 PROTEIN"/>
    <property type="match status" value="1"/>
</dbReference>
<evidence type="ECO:0000256" key="4">
    <source>
        <dbReference type="ARBA" id="ARBA00022741"/>
    </source>
</evidence>
<comment type="subcellular location">
    <subcellularLocation>
        <location evidence="1">Plastid</location>
        <location evidence="1">Chloroplast</location>
    </subcellularLocation>
</comment>
<keyword evidence="2" id="KW-0150">Chloroplast</keyword>
<dbReference type="GO" id="GO:0009507">
    <property type="term" value="C:chloroplast"/>
    <property type="evidence" value="ECO:0007669"/>
    <property type="project" value="UniProtKB-SubCell"/>
</dbReference>
<dbReference type="EMBL" id="BARS01050114">
    <property type="protein sequence ID" value="GAG45343.1"/>
    <property type="molecule type" value="Genomic_DNA"/>
</dbReference>
<dbReference type="InterPro" id="IPR027417">
    <property type="entry name" value="P-loop_NTPase"/>
</dbReference>
<dbReference type="InterPro" id="IPR052381">
    <property type="entry name" value="AAA_domain_protein"/>
</dbReference>
<dbReference type="AlphaFoldDB" id="X0Y9B8"/>